<accession>A0AAD5VPD9</accession>
<feature type="transmembrane region" description="Helical" evidence="2">
    <location>
        <begin position="240"/>
        <end position="259"/>
    </location>
</feature>
<evidence type="ECO:0000313" key="4">
    <source>
        <dbReference type="EMBL" id="KAJ3563921.1"/>
    </source>
</evidence>
<evidence type="ECO:0000259" key="3">
    <source>
        <dbReference type="Pfam" id="PF20152"/>
    </source>
</evidence>
<gene>
    <name evidence="4" type="ORF">NP233_g8628</name>
</gene>
<keyword evidence="2" id="KW-0472">Membrane</keyword>
<evidence type="ECO:0000313" key="5">
    <source>
        <dbReference type="Proteomes" id="UP001213000"/>
    </source>
</evidence>
<dbReference type="PANTHER" id="PTHR40465">
    <property type="entry name" value="CHROMOSOME 1, WHOLE GENOME SHOTGUN SEQUENCE"/>
    <property type="match status" value="1"/>
</dbReference>
<keyword evidence="5" id="KW-1185">Reference proteome</keyword>
<feature type="domain" description="DUF6534" evidence="3">
    <location>
        <begin position="283"/>
        <end position="371"/>
    </location>
</feature>
<comment type="caution">
    <text evidence="4">The sequence shown here is derived from an EMBL/GenBank/DDBJ whole genome shotgun (WGS) entry which is preliminary data.</text>
</comment>
<protein>
    <recommendedName>
        <fullName evidence="3">DUF6534 domain-containing protein</fullName>
    </recommendedName>
</protein>
<feature type="compositionally biased region" description="Low complexity" evidence="1">
    <location>
        <begin position="45"/>
        <end position="68"/>
    </location>
</feature>
<feature type="transmembrane region" description="Helical" evidence="2">
    <location>
        <begin position="132"/>
        <end position="153"/>
    </location>
</feature>
<dbReference type="EMBL" id="JANIEX010000710">
    <property type="protein sequence ID" value="KAJ3563921.1"/>
    <property type="molecule type" value="Genomic_DNA"/>
</dbReference>
<feature type="transmembrane region" description="Helical" evidence="2">
    <location>
        <begin position="271"/>
        <end position="296"/>
    </location>
</feature>
<dbReference type="AlphaFoldDB" id="A0AAD5VPD9"/>
<keyword evidence="2" id="KW-0812">Transmembrane</keyword>
<dbReference type="InterPro" id="IPR045339">
    <property type="entry name" value="DUF6534"/>
</dbReference>
<proteinExistence type="predicted"/>
<dbReference type="PANTHER" id="PTHR40465:SF1">
    <property type="entry name" value="DUF6534 DOMAIN-CONTAINING PROTEIN"/>
    <property type="match status" value="1"/>
</dbReference>
<dbReference type="Proteomes" id="UP001213000">
    <property type="component" value="Unassembled WGS sequence"/>
</dbReference>
<dbReference type="Pfam" id="PF20152">
    <property type="entry name" value="DUF6534"/>
    <property type="match status" value="1"/>
</dbReference>
<sequence length="448" mass="49477">MGPSTTTIPRSLKLKQRMLNGAPYTTPPRSSSVPLASRIGPPAPVSSSSSSAAPSRPSSSSSRPPVRVTAANAKRVNLTMGEIYDALEVLGTSLVIYVVNEDPDNPARVLRIRGLSFPPLMFSVDLHLTPTFGVLLIGVLFATFFQGVLTVQAHQYYHNFPEDRIAIKILVAVLWILGFGQIILISYIIYHYLVVKWGDVGAIMYWIFPFSLHLFFVAFSILFPQLFFLHRIWILSQRNAWIVGPVFLCVLGTFASVILEGMFTMVYHPAIANGMLGMVLIGALTDIWIATLLCYYVRKRSADTRQMRVTSTLVAQVIRYTVTTSSLTSLVMLGCLVSRLIAPKTFVNIALHFSAGRTYGNAVLMSLNARRKLRETLEDLEPSFPKTLEYSSPSSATRGLPRLGPITHQCTSRPPTSATPSVAGGIKLDRCFQMPVNAYSPRHRHSLS</sequence>
<keyword evidence="2" id="KW-1133">Transmembrane helix</keyword>
<organism evidence="4 5">
    <name type="scientific">Leucocoprinus birnbaumii</name>
    <dbReference type="NCBI Taxonomy" id="56174"/>
    <lineage>
        <taxon>Eukaryota</taxon>
        <taxon>Fungi</taxon>
        <taxon>Dikarya</taxon>
        <taxon>Basidiomycota</taxon>
        <taxon>Agaricomycotina</taxon>
        <taxon>Agaricomycetes</taxon>
        <taxon>Agaricomycetidae</taxon>
        <taxon>Agaricales</taxon>
        <taxon>Agaricineae</taxon>
        <taxon>Agaricaceae</taxon>
        <taxon>Leucocoprinus</taxon>
    </lineage>
</organism>
<name>A0AAD5VPD9_9AGAR</name>
<evidence type="ECO:0000256" key="1">
    <source>
        <dbReference type="SAM" id="MobiDB-lite"/>
    </source>
</evidence>
<feature type="transmembrane region" description="Helical" evidence="2">
    <location>
        <begin position="202"/>
        <end position="228"/>
    </location>
</feature>
<feature type="region of interest" description="Disordered" evidence="1">
    <location>
        <begin position="1"/>
        <end position="68"/>
    </location>
</feature>
<reference evidence="4" key="1">
    <citation type="submission" date="2022-07" db="EMBL/GenBank/DDBJ databases">
        <title>Genome Sequence of Leucocoprinus birnbaumii.</title>
        <authorList>
            <person name="Buettner E."/>
        </authorList>
    </citation>
    <scope>NUCLEOTIDE SEQUENCE</scope>
    <source>
        <strain evidence="4">VT141</strain>
    </source>
</reference>
<evidence type="ECO:0000256" key="2">
    <source>
        <dbReference type="SAM" id="Phobius"/>
    </source>
</evidence>
<feature type="transmembrane region" description="Helical" evidence="2">
    <location>
        <begin position="165"/>
        <end position="190"/>
    </location>
</feature>